<gene>
    <name evidence="3" type="ORF">ELQ90_00470</name>
</gene>
<organism evidence="3 4">
    <name type="scientific">Labedella phragmitis</name>
    <dbReference type="NCBI Taxonomy" id="2498849"/>
    <lineage>
        <taxon>Bacteria</taxon>
        <taxon>Bacillati</taxon>
        <taxon>Actinomycetota</taxon>
        <taxon>Actinomycetes</taxon>
        <taxon>Micrococcales</taxon>
        <taxon>Microbacteriaceae</taxon>
        <taxon>Labedella</taxon>
    </lineage>
</organism>
<comment type="caution">
    <text evidence="3">The sequence shown here is derived from an EMBL/GenBank/DDBJ whole genome shotgun (WGS) entry which is preliminary data.</text>
</comment>
<evidence type="ECO:0000313" key="3">
    <source>
        <dbReference type="EMBL" id="RWZ52472.1"/>
    </source>
</evidence>
<sequence>MSSQQPTVPESTPQGSTPPLAGPGDPPPRRSAPWSTGRKVDVTASIVLMVLGVIGFVFLAFISLFFAMISDGCMSGTCDYSLMTVGYLLALAGPPVVFVAAIVWTIARLTRGKRAWWVPLVGAVAALAVWGVAIALMQASLGR</sequence>
<dbReference type="OrthoDB" id="5080865at2"/>
<keyword evidence="2" id="KW-0472">Membrane</keyword>
<feature type="compositionally biased region" description="Polar residues" evidence="1">
    <location>
        <begin position="1"/>
        <end position="17"/>
    </location>
</feature>
<keyword evidence="2" id="KW-0812">Transmembrane</keyword>
<dbReference type="EMBL" id="RZNB01000001">
    <property type="protein sequence ID" value="RWZ52472.1"/>
    <property type="molecule type" value="Genomic_DNA"/>
</dbReference>
<name>A0A444PX61_9MICO</name>
<evidence type="ECO:0000256" key="2">
    <source>
        <dbReference type="SAM" id="Phobius"/>
    </source>
</evidence>
<dbReference type="Proteomes" id="UP000288547">
    <property type="component" value="Unassembled WGS sequence"/>
</dbReference>
<feature type="transmembrane region" description="Helical" evidence="2">
    <location>
        <begin position="42"/>
        <end position="68"/>
    </location>
</feature>
<dbReference type="AlphaFoldDB" id="A0A444PX61"/>
<feature type="compositionally biased region" description="Pro residues" evidence="1">
    <location>
        <begin position="20"/>
        <end position="30"/>
    </location>
</feature>
<protein>
    <submittedName>
        <fullName evidence="3">Uncharacterized protein</fullName>
    </submittedName>
</protein>
<dbReference type="RefSeq" id="WP_128493315.1">
    <property type="nucleotide sequence ID" value="NZ_RZNB01000001.1"/>
</dbReference>
<feature type="transmembrane region" description="Helical" evidence="2">
    <location>
        <begin position="116"/>
        <end position="137"/>
    </location>
</feature>
<proteinExistence type="predicted"/>
<accession>A0A444PX61</accession>
<dbReference type="Pfam" id="PF19779">
    <property type="entry name" value="DUF6264"/>
    <property type="match status" value="1"/>
</dbReference>
<feature type="transmembrane region" description="Helical" evidence="2">
    <location>
        <begin position="80"/>
        <end position="104"/>
    </location>
</feature>
<reference evidence="3 4" key="1">
    <citation type="submission" date="2018-12" db="EMBL/GenBank/DDBJ databases">
        <authorList>
            <person name="Li F."/>
        </authorList>
    </citation>
    <scope>NUCLEOTIDE SEQUENCE [LARGE SCALE GENOMIC DNA]</scope>
    <source>
        <strain evidence="3 4">11W25H-1</strain>
    </source>
</reference>
<evidence type="ECO:0000256" key="1">
    <source>
        <dbReference type="SAM" id="MobiDB-lite"/>
    </source>
</evidence>
<dbReference type="InterPro" id="IPR046231">
    <property type="entry name" value="DUF6264"/>
</dbReference>
<keyword evidence="2" id="KW-1133">Transmembrane helix</keyword>
<feature type="region of interest" description="Disordered" evidence="1">
    <location>
        <begin position="1"/>
        <end position="36"/>
    </location>
</feature>
<evidence type="ECO:0000313" key="4">
    <source>
        <dbReference type="Proteomes" id="UP000288547"/>
    </source>
</evidence>
<keyword evidence="4" id="KW-1185">Reference proteome</keyword>